<dbReference type="GO" id="GO:0005874">
    <property type="term" value="C:microtubule"/>
    <property type="evidence" value="ECO:0007669"/>
    <property type="project" value="TreeGrafter"/>
</dbReference>
<dbReference type="GO" id="GO:0045111">
    <property type="term" value="C:intermediate filament cytoskeleton"/>
    <property type="evidence" value="ECO:0007669"/>
    <property type="project" value="Ensembl"/>
</dbReference>
<sequence>MPAGSLHKKKLAKRPGYMRPEAQQQIEFQPPADCKPFNPKGLKHGSKPCADFKNCSLHRQGKNDFEFSHCNSSVNSTVVTTSAVMSSTTAGNTPGSCRNLSDHRSRHSENVIMQVCPGAAICKGDFSPVRTSATWQTDLLTTAWQTSHSGRAEDLQKMCTVKEKEVNNYCEHENKEVLSHSPVSQDSFNSSFSFIQLSLNSGYERNTTESQSDGRGAECVLQTNVTGKMDKVNLGELGEGGRSSHKDLGASSCLCRHSEDYKYARETIWNDKLQDCETVSLSDTDATFSCSTDTSDAASAGSSITSGYESSFTISDHNWDTLMRKYEPVLLDCLLGNRSTLKIKALMLRLQRLQEKAVEEDDYDKGLCTGDLDAWNWQRMVTYPVERGSLGSRRQVTYQNTIDSWKLCFQTGTKKIATICHDEVCPSSVSMNADKFKKKLEELEREKNSLKFQLPSSHPSISSFLGRFHVQVQAALSRAADRGRSEEMQLWQENEQKLLSPAYHERIQISTAKRDQLLQEKTWLQKETEDLRARLTVLEARDQQLRREIEAQDRLIQLQDCELPACLGFVSLRELQEISKALDDTLGSSCQIPFSLDLPGTVKSLQEKEQSLSMSIKETAAKVCTSQKLCSTLRRKVSDIETQLPALLEAKMLAVSGRNFCTAKDLAEEIRSLTSEKEGLEGLLQELLVLSARNVRKLERIKEDHNRLKQELEQGESAFEANVKENAVKYMDMLEDKLHSCGSQLLQRVWEADLEACQLLIRGFQLKEAGCCASEEDKNQADEMEAAADSRLDPEKGKENHIPKGTEWGTAPCPKPCELKEVVADISFGVEDHLSEEFYILSAELGEKCETISEKLVYLEGQLQSAICNIDEGLIHILFLHRLTVYFLPASSRTCGLAVLRKLEISECSS</sequence>
<dbReference type="GO" id="GO:0014069">
    <property type="term" value="C:postsynaptic density"/>
    <property type="evidence" value="ECO:0007669"/>
    <property type="project" value="Ensembl"/>
</dbReference>
<dbReference type="Ensembl" id="ENSCPRT00005028797.1">
    <property type="protein sequence ID" value="ENSCPRP00005024662.1"/>
    <property type="gene ID" value="ENSCPRG00005017142.1"/>
</dbReference>
<dbReference type="GO" id="GO:0036064">
    <property type="term" value="C:ciliary basal body"/>
    <property type="evidence" value="ECO:0007669"/>
    <property type="project" value="Ensembl"/>
</dbReference>
<dbReference type="PANTHER" id="PTHR14332">
    <property type="entry name" value="DISRUPTED IN SCHIZOPHRENIA 1 PROTEIN"/>
    <property type="match status" value="1"/>
</dbReference>
<feature type="coiled-coil region" evidence="1">
    <location>
        <begin position="663"/>
        <end position="718"/>
    </location>
</feature>
<dbReference type="GO" id="GO:0005813">
    <property type="term" value="C:centrosome"/>
    <property type="evidence" value="ECO:0007669"/>
    <property type="project" value="Ensembl"/>
</dbReference>
<evidence type="ECO:0000313" key="2">
    <source>
        <dbReference type="Ensembl" id="ENSCPRP00005024666.1"/>
    </source>
</evidence>
<dbReference type="GO" id="GO:0008021">
    <property type="term" value="C:synaptic vesicle"/>
    <property type="evidence" value="ECO:0007669"/>
    <property type="project" value="Ensembl"/>
</dbReference>
<dbReference type="GO" id="GO:0098978">
    <property type="term" value="C:glutamatergic synapse"/>
    <property type="evidence" value="ECO:0007669"/>
    <property type="project" value="Ensembl"/>
</dbReference>
<dbReference type="InterPro" id="IPR026081">
    <property type="entry name" value="DISC1"/>
</dbReference>
<gene>
    <name evidence="2" type="primary">DISC1</name>
</gene>
<dbReference type="GO" id="GO:0099175">
    <property type="term" value="P:regulation of postsynapse organization"/>
    <property type="evidence" value="ECO:0007669"/>
    <property type="project" value="Ensembl"/>
</dbReference>
<keyword evidence="3" id="KW-1185">Reference proteome</keyword>
<dbReference type="GO" id="GO:0042802">
    <property type="term" value="F:identical protein binding"/>
    <property type="evidence" value="ECO:0007669"/>
    <property type="project" value="Ensembl"/>
</dbReference>
<dbReference type="GO" id="GO:2000060">
    <property type="term" value="P:positive regulation of ubiquitin-dependent protein catabolic process"/>
    <property type="evidence" value="ECO:0007669"/>
    <property type="project" value="Ensembl"/>
</dbReference>
<dbReference type="GO" id="GO:0000226">
    <property type="term" value="P:microtubule cytoskeleton organization"/>
    <property type="evidence" value="ECO:0007669"/>
    <property type="project" value="Ensembl"/>
</dbReference>
<dbReference type="GO" id="GO:0006511">
    <property type="term" value="P:ubiquitin-dependent protein catabolic process"/>
    <property type="evidence" value="ECO:0007669"/>
    <property type="project" value="Ensembl"/>
</dbReference>
<dbReference type="AlphaFoldDB" id="A0A7M4FIE9"/>
<dbReference type="GO" id="GO:0008104">
    <property type="term" value="P:intracellular protein localization"/>
    <property type="evidence" value="ECO:0007669"/>
    <property type="project" value="Ensembl"/>
</dbReference>
<accession>A0A7M4FIE9</accession>
<dbReference type="GO" id="GO:0090128">
    <property type="term" value="P:regulation of synapse maturation"/>
    <property type="evidence" value="ECO:0007669"/>
    <property type="project" value="Ensembl"/>
</dbReference>
<dbReference type="GO" id="GO:0031929">
    <property type="term" value="P:TOR signaling"/>
    <property type="evidence" value="ECO:0007669"/>
    <property type="project" value="Ensembl"/>
</dbReference>
<dbReference type="GO" id="GO:0002052">
    <property type="term" value="P:positive regulation of neuroblast proliferation"/>
    <property type="evidence" value="ECO:0007669"/>
    <property type="project" value="Ensembl"/>
</dbReference>
<dbReference type="GO" id="GO:0060090">
    <property type="term" value="F:molecular adaptor activity"/>
    <property type="evidence" value="ECO:0007669"/>
    <property type="project" value="Ensembl"/>
</dbReference>
<dbReference type="GO" id="GO:0097546">
    <property type="term" value="C:ciliary base"/>
    <property type="evidence" value="ECO:0007669"/>
    <property type="project" value="Ensembl"/>
</dbReference>
<dbReference type="GO" id="GO:0051560">
    <property type="term" value="P:mitochondrial calcium ion homeostasis"/>
    <property type="evidence" value="ECO:0007669"/>
    <property type="project" value="Ensembl"/>
</dbReference>
<keyword evidence="1" id="KW-0175">Coiled coil</keyword>
<dbReference type="OMA" id="WTGKEEM"/>
<dbReference type="Proteomes" id="UP000594220">
    <property type="component" value="Unplaced"/>
</dbReference>
<dbReference type="GO" id="GO:0021846">
    <property type="term" value="P:cell proliferation in forebrain"/>
    <property type="evidence" value="ECO:0007669"/>
    <property type="project" value="Ensembl"/>
</dbReference>
<dbReference type="GO" id="GO:0005739">
    <property type="term" value="C:mitochondrion"/>
    <property type="evidence" value="ECO:0007669"/>
    <property type="project" value="Ensembl"/>
</dbReference>
<dbReference type="Ensembl" id="ENSCPRT00005028801.1">
    <property type="protein sequence ID" value="ENSCPRP00005024666.1"/>
    <property type="gene ID" value="ENSCPRG00005017142.1"/>
</dbReference>
<dbReference type="PANTHER" id="PTHR14332:SF3">
    <property type="entry name" value="DISRUPTED IN SCHIZOPHRENIA 1 PROTEIN"/>
    <property type="match status" value="1"/>
</dbReference>
<dbReference type="GO" id="GO:0005829">
    <property type="term" value="C:cytosol"/>
    <property type="evidence" value="ECO:0007669"/>
    <property type="project" value="Ensembl"/>
</dbReference>
<reference evidence="2" key="1">
    <citation type="submission" date="2025-05" db="UniProtKB">
        <authorList>
            <consortium name="Ensembl"/>
        </authorList>
    </citation>
    <scope>IDENTIFICATION</scope>
</reference>
<dbReference type="GO" id="GO:0030177">
    <property type="term" value="P:positive regulation of Wnt signaling pathway"/>
    <property type="evidence" value="ECO:0007669"/>
    <property type="project" value="Ensembl"/>
</dbReference>
<dbReference type="GO" id="GO:0001764">
    <property type="term" value="P:neuron migration"/>
    <property type="evidence" value="ECO:0007669"/>
    <property type="project" value="Ensembl"/>
</dbReference>
<dbReference type="GeneTree" id="ENSGT00390000006176"/>
<protein>
    <submittedName>
        <fullName evidence="2">DISC1 scaffold protein</fullName>
    </submittedName>
</protein>
<name>A0A7M4FIE9_CROPO</name>
<organism evidence="2 3">
    <name type="scientific">Crocodylus porosus</name>
    <name type="common">Saltwater crocodile</name>
    <name type="synonym">Estuarine crocodile</name>
    <dbReference type="NCBI Taxonomy" id="8502"/>
    <lineage>
        <taxon>Eukaryota</taxon>
        <taxon>Metazoa</taxon>
        <taxon>Chordata</taxon>
        <taxon>Craniata</taxon>
        <taxon>Vertebrata</taxon>
        <taxon>Euteleostomi</taxon>
        <taxon>Archelosauria</taxon>
        <taxon>Archosauria</taxon>
        <taxon>Crocodylia</taxon>
        <taxon>Longirostres</taxon>
        <taxon>Crocodylidae</taxon>
        <taxon>Crocodylus</taxon>
    </lineage>
</organism>
<dbReference type="GO" id="GO:0010975">
    <property type="term" value="P:regulation of neuron projection development"/>
    <property type="evidence" value="ECO:0007669"/>
    <property type="project" value="Ensembl"/>
</dbReference>
<feature type="coiled-coil region" evidence="1">
    <location>
        <begin position="514"/>
        <end position="548"/>
    </location>
</feature>
<dbReference type="GO" id="GO:0021799">
    <property type="term" value="P:cerebral cortex radially oriented cell migration"/>
    <property type="evidence" value="ECO:0007669"/>
    <property type="project" value="Ensembl"/>
</dbReference>
<evidence type="ECO:0000256" key="1">
    <source>
        <dbReference type="SAM" id="Coils"/>
    </source>
</evidence>
<dbReference type="GO" id="GO:1905515">
    <property type="term" value="P:non-motile cilium assembly"/>
    <property type="evidence" value="ECO:0007669"/>
    <property type="project" value="Ensembl"/>
</dbReference>
<dbReference type="GO" id="GO:0060070">
    <property type="term" value="P:canonical Wnt signaling pathway"/>
    <property type="evidence" value="ECO:0007669"/>
    <property type="project" value="Ensembl"/>
</dbReference>
<evidence type="ECO:0000313" key="3">
    <source>
        <dbReference type="Proteomes" id="UP000594220"/>
    </source>
</evidence>
<dbReference type="GO" id="GO:0098982">
    <property type="term" value="C:GABA-ergic synapse"/>
    <property type="evidence" value="ECO:0007669"/>
    <property type="project" value="Ensembl"/>
</dbReference>
<proteinExistence type="predicted"/>
<dbReference type="GO" id="GO:0070050">
    <property type="term" value="P:neuron cellular homeostasis"/>
    <property type="evidence" value="ECO:0007669"/>
    <property type="project" value="Ensembl"/>
</dbReference>
<dbReference type="GO" id="GO:0050965">
    <property type="term" value="P:detection of temperature stimulus involved in sensory perception of pain"/>
    <property type="evidence" value="ECO:0007669"/>
    <property type="project" value="Ensembl"/>
</dbReference>